<evidence type="ECO:0000313" key="1">
    <source>
        <dbReference type="EMBL" id="KAJ2803537.1"/>
    </source>
</evidence>
<comment type="caution">
    <text evidence="1">The sequence shown here is derived from an EMBL/GenBank/DDBJ whole genome shotgun (WGS) entry which is preliminary data.</text>
</comment>
<dbReference type="EMBL" id="JANBUN010000467">
    <property type="protein sequence ID" value="KAJ2803537.1"/>
    <property type="molecule type" value="Genomic_DNA"/>
</dbReference>
<gene>
    <name evidence="1" type="ORF">H4R21_002000</name>
</gene>
<sequence>MRLCDLPNDILLAVLRSAGRSAEDPCYEFLEYVPWMGICARLRRLARPVAYRRLFIEYDDNDDSVMSNLDLVVSSRSTGLVSHVAMHVITPEGLTHGFSRAVDLVARAMAVWPMVRTLDLITTPCDHGLGEHSLHGIDDIDDIVVVRDKLAALMPSIKSLHMHDHLPTAAAKLFYAHITCLYIGQLERVSSRYPLAIPHGVVPAMLQRVSIDHFSELGVRIYRSSQGQQRADAPDSTQSTRALAAENDLADAPVIEFPGLQSLTLVDCPFLDDSHVSAGTRPHRVCFPDVRRLHVACRKADCPLLGRAILPAQMELLSIACTWEVLALLAKRPLPVAQKLVLTVNEGRSSSQQALDSIARILDGARGSKDVVLLVNDQWLPVPPRHVLCANLSCLRVAGPTSISHMLDTIRLLPSLVVLGFSNLLLDGDQPDLAVAGAPPFKSKIAKISLRFARGHYSVVQALPVVEYVLATVPTLRQFQCRDLPGARVRDFISEASQSHPHLLAVRLDLGQ</sequence>
<reference evidence="1" key="1">
    <citation type="submission" date="2022-07" db="EMBL/GenBank/DDBJ databases">
        <title>Phylogenomic reconstructions and comparative analyses of Kickxellomycotina fungi.</title>
        <authorList>
            <person name="Reynolds N.K."/>
            <person name="Stajich J.E."/>
            <person name="Barry K."/>
            <person name="Grigoriev I.V."/>
            <person name="Crous P."/>
            <person name="Smith M.E."/>
        </authorList>
    </citation>
    <scope>NUCLEOTIDE SEQUENCE</scope>
    <source>
        <strain evidence="1">BCRC 34780</strain>
    </source>
</reference>
<organism evidence="1 2">
    <name type="scientific">Coemansia helicoidea</name>
    <dbReference type="NCBI Taxonomy" id="1286919"/>
    <lineage>
        <taxon>Eukaryota</taxon>
        <taxon>Fungi</taxon>
        <taxon>Fungi incertae sedis</taxon>
        <taxon>Zoopagomycota</taxon>
        <taxon>Kickxellomycotina</taxon>
        <taxon>Kickxellomycetes</taxon>
        <taxon>Kickxellales</taxon>
        <taxon>Kickxellaceae</taxon>
        <taxon>Coemansia</taxon>
    </lineage>
</organism>
<accession>A0ACC1L9J4</accession>
<proteinExistence type="predicted"/>
<dbReference type="Proteomes" id="UP001140087">
    <property type="component" value="Unassembled WGS sequence"/>
</dbReference>
<evidence type="ECO:0000313" key="2">
    <source>
        <dbReference type="Proteomes" id="UP001140087"/>
    </source>
</evidence>
<protein>
    <submittedName>
        <fullName evidence="1">Uncharacterized protein</fullName>
    </submittedName>
</protein>
<keyword evidence="2" id="KW-1185">Reference proteome</keyword>
<name>A0ACC1L9J4_9FUNG</name>